<dbReference type="VEuPathDB" id="FungiDB:CPAG_07548"/>
<dbReference type="EMBL" id="DS268113">
    <property type="protein sequence ID" value="KMM71241.1"/>
    <property type="molecule type" value="Genomic_DNA"/>
</dbReference>
<reference evidence="2" key="2">
    <citation type="journal article" date="2009" name="Genome Res.">
        <title>Comparative genomic analyses of the human fungal pathogens Coccidioides and their relatives.</title>
        <authorList>
            <person name="Sharpton T.J."/>
            <person name="Stajich J.E."/>
            <person name="Rounsley S.D."/>
            <person name="Gardner M.J."/>
            <person name="Wortman J.R."/>
            <person name="Jordar V.S."/>
            <person name="Maiti R."/>
            <person name="Kodira C.D."/>
            <person name="Neafsey D.E."/>
            <person name="Zeng Q."/>
            <person name="Hung C.-Y."/>
            <person name="McMahan C."/>
            <person name="Muszewska A."/>
            <person name="Grynberg M."/>
            <person name="Mandel M.A."/>
            <person name="Kellner E.M."/>
            <person name="Barker B.M."/>
            <person name="Galgiani J.N."/>
            <person name="Orbach M.J."/>
            <person name="Kirkland T.N."/>
            <person name="Cole G.T."/>
            <person name="Henn M.R."/>
            <person name="Birren B.W."/>
            <person name="Taylor J.W."/>
        </authorList>
    </citation>
    <scope>NUCLEOTIDE SEQUENCE [LARGE SCALE GENOMIC DNA]</scope>
    <source>
        <strain evidence="2">RMSCC 3488</strain>
    </source>
</reference>
<accession>A0A0J6FDR5</accession>
<dbReference type="AlphaFoldDB" id="A0A0J6FDR5"/>
<evidence type="ECO:0000313" key="2">
    <source>
        <dbReference type="Proteomes" id="UP000054567"/>
    </source>
</evidence>
<reference evidence="2" key="3">
    <citation type="journal article" date="2010" name="Genome Res.">
        <title>Population genomic sequencing of Coccidioides fungi reveals recent hybridization and transposon control.</title>
        <authorList>
            <person name="Neafsey D.E."/>
            <person name="Barker B.M."/>
            <person name="Sharpton T.J."/>
            <person name="Stajich J.E."/>
            <person name="Park D.J."/>
            <person name="Whiston E."/>
            <person name="Hung C.-Y."/>
            <person name="McMahan C."/>
            <person name="White J."/>
            <person name="Sykes S."/>
            <person name="Heiman D."/>
            <person name="Young S."/>
            <person name="Zeng Q."/>
            <person name="Abouelleil A."/>
            <person name="Aftuck L."/>
            <person name="Bessette D."/>
            <person name="Brown A."/>
            <person name="FitzGerald M."/>
            <person name="Lui A."/>
            <person name="Macdonald J.P."/>
            <person name="Priest M."/>
            <person name="Orbach M.J."/>
            <person name="Galgiani J.N."/>
            <person name="Kirkland T.N."/>
            <person name="Cole G.T."/>
            <person name="Birren B.W."/>
            <person name="Henn M.R."/>
            <person name="Taylor J.W."/>
            <person name="Rounsley S.D."/>
        </authorList>
    </citation>
    <scope>NUCLEOTIDE SEQUENCE [LARGE SCALE GENOMIC DNA]</scope>
    <source>
        <strain evidence="2">RMSCC 3488</strain>
    </source>
</reference>
<name>A0A0J6FDR5_COCPO</name>
<protein>
    <submittedName>
        <fullName evidence="1">Uncharacterized protein</fullName>
    </submittedName>
</protein>
<organism evidence="1 2">
    <name type="scientific">Coccidioides posadasii RMSCC 3488</name>
    <dbReference type="NCBI Taxonomy" id="454284"/>
    <lineage>
        <taxon>Eukaryota</taxon>
        <taxon>Fungi</taxon>
        <taxon>Dikarya</taxon>
        <taxon>Ascomycota</taxon>
        <taxon>Pezizomycotina</taxon>
        <taxon>Eurotiomycetes</taxon>
        <taxon>Eurotiomycetidae</taxon>
        <taxon>Onygenales</taxon>
        <taxon>Onygenaceae</taxon>
        <taxon>Coccidioides</taxon>
    </lineage>
</organism>
<sequence>MQLAHPLEDPVSPKYSSRNVALRIHINYGAEVARENRIWPSVQVLHKISEYASSLPTCHPGIIYHPVLWGSPIAKDMDAGNEWMAVGLHLLSLERSEFNNVAARVQYPLAISNGGFVVLFYENRALAGTISLRAASQQMLNTIGSSTDCSNNKDL</sequence>
<dbReference type="Proteomes" id="UP000054567">
    <property type="component" value="Unassembled WGS sequence"/>
</dbReference>
<proteinExistence type="predicted"/>
<evidence type="ECO:0000313" key="1">
    <source>
        <dbReference type="EMBL" id="KMM71241.1"/>
    </source>
</evidence>
<reference evidence="1 2" key="1">
    <citation type="submission" date="2007-06" db="EMBL/GenBank/DDBJ databases">
        <title>The Genome Sequence of Coccidioides posadasii RMSCC_3488.</title>
        <authorList>
            <consortium name="Coccidioides Genome Resources Consortium"/>
            <consortium name="The Broad Institute Genome Sequencing Platform"/>
            <person name="Henn M.R."/>
            <person name="Sykes S."/>
            <person name="Young S."/>
            <person name="Jaffe D."/>
            <person name="Berlin A."/>
            <person name="Alvarez P."/>
            <person name="Butler J."/>
            <person name="Gnerre S."/>
            <person name="Grabherr M."/>
            <person name="Mauceli E."/>
            <person name="Brockman W."/>
            <person name="Kodira C."/>
            <person name="Alvarado L."/>
            <person name="Zeng Q."/>
            <person name="Crawford M."/>
            <person name="Antoine C."/>
            <person name="Devon K."/>
            <person name="Galgiani J."/>
            <person name="Orsborn K."/>
            <person name="Lewis M.L."/>
            <person name="Nusbaum C."/>
            <person name="Galagan J."/>
            <person name="Birren B."/>
        </authorList>
    </citation>
    <scope>NUCLEOTIDE SEQUENCE [LARGE SCALE GENOMIC DNA]</scope>
    <source>
        <strain evidence="1 2">RMSCC 3488</strain>
    </source>
</reference>
<gene>
    <name evidence="1" type="ORF">CPAG_07548</name>
</gene>